<dbReference type="InterPro" id="IPR029026">
    <property type="entry name" value="tRNA_m1G_MTases_N"/>
</dbReference>
<dbReference type="CDD" id="cd18091">
    <property type="entry name" value="SpoU-like_TRM3-like"/>
    <property type="match status" value="1"/>
</dbReference>
<dbReference type="GeneID" id="105231353"/>
<evidence type="ECO:0000256" key="2">
    <source>
        <dbReference type="ARBA" id="ARBA00022679"/>
    </source>
</evidence>
<dbReference type="GO" id="GO:0003723">
    <property type="term" value="F:RNA binding"/>
    <property type="evidence" value="ECO:0007669"/>
    <property type="project" value="InterPro"/>
</dbReference>
<evidence type="ECO:0000313" key="4">
    <source>
        <dbReference type="Proteomes" id="UP001652620"/>
    </source>
</evidence>
<feature type="domain" description="tRNA/rRNA methyltransferase SpoU type" evidence="3">
    <location>
        <begin position="1037"/>
        <end position="1179"/>
    </location>
</feature>
<dbReference type="RefSeq" id="XP_019847699.2">
    <property type="nucleotide sequence ID" value="XM_019992140.3"/>
</dbReference>
<dbReference type="PANTHER" id="PTHR12029:SF11">
    <property type="entry name" value="METHYLTRANSFERASE TARBP1-RELATED"/>
    <property type="match status" value="1"/>
</dbReference>
<gene>
    <name evidence="5 6" type="primary">LOC105231353</name>
</gene>
<dbReference type="RefSeq" id="XP_029408363.2">
    <property type="nucleotide sequence ID" value="XM_029552503.2"/>
</dbReference>
<name>A0A6J0RKA3_BACDO</name>
<dbReference type="InterPro" id="IPR044748">
    <property type="entry name" value="Trm3/TARBP1_C"/>
</dbReference>
<dbReference type="Proteomes" id="UP001652620">
    <property type="component" value="Unplaced"/>
</dbReference>
<dbReference type="OrthoDB" id="241340at2759"/>
<dbReference type="Pfam" id="PF00588">
    <property type="entry name" value="SpoU_methylase"/>
    <property type="match status" value="1"/>
</dbReference>
<sequence>MDSLAKSHFTEIPYIALSMQLGAIEEQLKISTTKETLTPEINISMINHAIKIEIENGSTIDISDYFQRMIKLYKQNEIPLKHIVRIIYHVVKEVSKQKCPRDSKLKLSSEWAHLLVELLFSSTWSKSLTSDVIFCLKIYSRSFHEVEIVNRLWNMLLKNLKNSKDILIATTYVLIQFFDDFSAIINGFKEGHDIEQLILKLLQCDGREEYKAALYLIKTKNYTCTDSTEQRFWMSFVTILENLEENQSHLILPSLEHIKHNDFQKANMKIWLDILYLKILSSQNILVTRWALVYILQYYSCSNISPNVLGQFVRASNNTRLYNYEGYFLPTDSVKNFLDEDVVRFVEIMTEVNLKSVPLHFWLSHIFKCKSISNLISNKLLLKIATRVRVLQNPFIRLKCIKLCENTFSEIIDCMTITEYTVLIETLYNVTDPFNNFPTFCTKLKNCIDNGDSLSLSQRFYEIVTNNLNGELSFDHPALKYENTAQNNEEIKLNKTYLLNGIVECLKNKREADRNNLNWILFMLVFETENSEIAQNICKSFWNLQLDKYIGSSYKELSDEVISKLPCGENTEAFVRKKWPDFFTKQYITDTHNYIENMEEILTTGSHKTLLKLSQLLVSNPETMDEYIIDTFLRQLKKLSRMPSICYVVTENLLNYFKNIYVPQQLKENADRIIRTDFENIGICAAVLNSGVVLNTETYIEGILMGDINFGDARIEEIYCLETYERKYLRFHQLRLRYILSLPIEYKAILLTELLNKLEVLSSKKPRYFENSIEHRMKMRILNAVISLIIQSDGECGCSEDILNLLLNHNNQLNITYILELLVAKCIANDDIIIKKLNDVNKYTPSQQVSIISMVYCYAVLNRTKLSKDYQNIVINKLLPLTMGPHFQTRSYAQLVIYKILENHKCDADTLYPNQYNLKEAIGSAIGSQLNEFLNDVRLLLPYIYLADTKHFFDNLMFITMAPADEYMSNLDFRKYETSRHIFSKKKRSFMKELHTPEQVVFASNNGINTQRKMNPETALCIKSSIAEEEASVNSYMFVVASLIDKIPNIGGIARSCEVLGVRNLVLSSKKIVEKDDFKSVSMTAEKNLNIFEVQHANLEEFLKDKREDGFDIIGAEQTVSSQNIIGFAFPRKCVLVLGHEKEGIPSNILAFLDYAIEIPQFGLLRSLNVHVTGALFMWEYCKQHIVGNPST</sequence>
<dbReference type="InterPro" id="IPR045330">
    <property type="entry name" value="TRM3/TARBP1"/>
</dbReference>
<accession>A0A6J0RKA3</accession>
<dbReference type="GO" id="GO:0030488">
    <property type="term" value="P:tRNA methylation"/>
    <property type="evidence" value="ECO:0007669"/>
    <property type="project" value="InterPro"/>
</dbReference>
<dbReference type="PANTHER" id="PTHR12029">
    <property type="entry name" value="RNA METHYLTRANSFERASE"/>
    <property type="match status" value="1"/>
</dbReference>
<dbReference type="Gene3D" id="3.40.1280.10">
    <property type="match status" value="1"/>
</dbReference>
<protein>
    <submittedName>
        <fullName evidence="5 6">Uncharacterized protein LOC105231353 isoform X1</fullName>
    </submittedName>
</protein>
<dbReference type="InterPro" id="IPR001537">
    <property type="entry name" value="SpoU_MeTrfase"/>
</dbReference>
<organism evidence="4 5">
    <name type="scientific">Bactrocera dorsalis</name>
    <name type="common">Oriental fruit fly</name>
    <name type="synonym">Dacus dorsalis</name>
    <dbReference type="NCBI Taxonomy" id="27457"/>
    <lineage>
        <taxon>Eukaryota</taxon>
        <taxon>Metazoa</taxon>
        <taxon>Ecdysozoa</taxon>
        <taxon>Arthropoda</taxon>
        <taxon>Hexapoda</taxon>
        <taxon>Insecta</taxon>
        <taxon>Pterygota</taxon>
        <taxon>Neoptera</taxon>
        <taxon>Endopterygota</taxon>
        <taxon>Diptera</taxon>
        <taxon>Brachycera</taxon>
        <taxon>Muscomorpha</taxon>
        <taxon>Tephritoidea</taxon>
        <taxon>Tephritidae</taxon>
        <taxon>Bactrocera</taxon>
        <taxon>Bactrocera</taxon>
    </lineage>
</organism>
<dbReference type="SUPFAM" id="SSF75217">
    <property type="entry name" value="alpha/beta knot"/>
    <property type="match status" value="1"/>
</dbReference>
<dbReference type="GO" id="GO:0016423">
    <property type="term" value="F:tRNA (guanine) methyltransferase activity"/>
    <property type="evidence" value="ECO:0007669"/>
    <property type="project" value="InterPro"/>
</dbReference>
<evidence type="ECO:0000256" key="1">
    <source>
        <dbReference type="ARBA" id="ARBA00022603"/>
    </source>
</evidence>
<evidence type="ECO:0000259" key="3">
    <source>
        <dbReference type="Pfam" id="PF00588"/>
    </source>
</evidence>
<keyword evidence="4" id="KW-1185">Reference proteome</keyword>
<evidence type="ECO:0000313" key="6">
    <source>
        <dbReference type="RefSeq" id="XP_029408363.2"/>
    </source>
</evidence>
<reference evidence="5 6" key="1">
    <citation type="submission" date="2025-05" db="UniProtKB">
        <authorList>
            <consortium name="RefSeq"/>
        </authorList>
    </citation>
    <scope>IDENTIFICATION</scope>
    <source>
        <tissue evidence="5 6">Adult</tissue>
    </source>
</reference>
<proteinExistence type="predicted"/>
<dbReference type="InterPro" id="IPR029028">
    <property type="entry name" value="Alpha/beta_knot_MTases"/>
</dbReference>
<keyword evidence="2" id="KW-0808">Transferase</keyword>
<dbReference type="AlphaFoldDB" id="A0A6J0RKA3"/>
<evidence type="ECO:0000313" key="5">
    <source>
        <dbReference type="RefSeq" id="XP_019847699.2"/>
    </source>
</evidence>
<keyword evidence="1" id="KW-0489">Methyltransferase</keyword>